<keyword evidence="2" id="KW-0812">Transmembrane</keyword>
<proteinExistence type="predicted"/>
<feature type="region of interest" description="Disordered" evidence="1">
    <location>
        <begin position="1"/>
        <end position="26"/>
    </location>
</feature>
<comment type="caution">
    <text evidence="3">The sequence shown here is derived from an EMBL/GenBank/DDBJ whole genome shotgun (WGS) entry which is preliminary data.</text>
</comment>
<organism evidence="3 4">
    <name type="scientific">Planotetraspora thailandica</name>
    <dbReference type="NCBI Taxonomy" id="487172"/>
    <lineage>
        <taxon>Bacteria</taxon>
        <taxon>Bacillati</taxon>
        <taxon>Actinomycetota</taxon>
        <taxon>Actinomycetes</taxon>
        <taxon>Streptosporangiales</taxon>
        <taxon>Streptosporangiaceae</taxon>
        <taxon>Planotetraspora</taxon>
    </lineage>
</organism>
<evidence type="ECO:0000313" key="3">
    <source>
        <dbReference type="EMBL" id="GII56049.1"/>
    </source>
</evidence>
<evidence type="ECO:0000256" key="1">
    <source>
        <dbReference type="SAM" id="MobiDB-lite"/>
    </source>
</evidence>
<dbReference type="AlphaFoldDB" id="A0A8J3V1L2"/>
<name>A0A8J3V1L2_9ACTN</name>
<protein>
    <submittedName>
        <fullName evidence="3">Uncharacterized protein</fullName>
    </submittedName>
</protein>
<dbReference type="Proteomes" id="UP000605992">
    <property type="component" value="Unassembled WGS sequence"/>
</dbReference>
<sequence length="301" mass="32085">MRERRSREAKAPVPQERESAPAIANASEATSSGSILPLTIPAALAAGLVLAFAYRRRHALVGGAVMRWRRLRLTREADRLLRFSQLTDTIALPAQQEATPREGVVSVPADAAAPDSSVLGEGRTSLGYVLAMSALHGMGLVGPGSDGVARAMVLELLAGRDFTARVLLPRDDAVRLFGEEAMYAETRGLVVLDTLQEVVTELEVEIVRRTGQRMGAGVPDGQPWLFVVASPGAAAERLHRIIQGGVEDLILGAFLGDWPYGITCTVDDTGLITSLEGRSAPAWTGHRLATCGQADAVQRFS</sequence>
<keyword evidence="2" id="KW-0472">Membrane</keyword>
<dbReference type="EMBL" id="BOOR01000032">
    <property type="protein sequence ID" value="GII56049.1"/>
    <property type="molecule type" value="Genomic_DNA"/>
</dbReference>
<evidence type="ECO:0000256" key="2">
    <source>
        <dbReference type="SAM" id="Phobius"/>
    </source>
</evidence>
<feature type="transmembrane region" description="Helical" evidence="2">
    <location>
        <begin position="35"/>
        <end position="54"/>
    </location>
</feature>
<accession>A0A8J3V1L2</accession>
<evidence type="ECO:0000313" key="4">
    <source>
        <dbReference type="Proteomes" id="UP000605992"/>
    </source>
</evidence>
<feature type="compositionally biased region" description="Basic and acidic residues" evidence="1">
    <location>
        <begin position="1"/>
        <end position="19"/>
    </location>
</feature>
<gene>
    <name evidence="3" type="ORF">Pth03_44380</name>
</gene>
<keyword evidence="2" id="KW-1133">Transmembrane helix</keyword>
<reference evidence="3" key="1">
    <citation type="submission" date="2021-01" db="EMBL/GenBank/DDBJ databases">
        <title>Whole genome shotgun sequence of Planotetraspora thailandica NBRC 104271.</title>
        <authorList>
            <person name="Komaki H."/>
            <person name="Tamura T."/>
        </authorList>
    </citation>
    <scope>NUCLEOTIDE SEQUENCE</scope>
    <source>
        <strain evidence="3">NBRC 104271</strain>
    </source>
</reference>
<keyword evidence="4" id="KW-1185">Reference proteome</keyword>